<evidence type="ECO:0000313" key="2">
    <source>
        <dbReference type="EMBL" id="KZT41820.1"/>
    </source>
</evidence>
<proteinExistence type="predicted"/>
<dbReference type="Proteomes" id="UP000076798">
    <property type="component" value="Unassembled WGS sequence"/>
</dbReference>
<protein>
    <submittedName>
        <fullName evidence="2">Uncharacterized protein</fullName>
    </submittedName>
</protein>
<dbReference type="EMBL" id="KV428018">
    <property type="protein sequence ID" value="KZT41820.1"/>
    <property type="molecule type" value="Genomic_DNA"/>
</dbReference>
<dbReference type="AlphaFoldDB" id="A0A166GME5"/>
<evidence type="ECO:0000313" key="3">
    <source>
        <dbReference type="Proteomes" id="UP000076798"/>
    </source>
</evidence>
<sequence>MTIDPISTIVYISCYRNCPAWLRSTRQILASSPSSSILCSDGIYRKFWDPNHPFHLRFLLRCISFLIIDIASVLTIFQDAPDQKPQGLVDYTLWEEKRDLGHRVLQILKGEDLQRRALGPEGYAFVTSVLGVPDVPQPLANDAEKSTAGLAKQPPPQKKIIGPQSRVSQAHARDPLKPSQENHEGQHSVASFGPASKKRPLPRIRNKESSVATATEEPIRKRKKSRPSAESTVIDLTLSP</sequence>
<evidence type="ECO:0000256" key="1">
    <source>
        <dbReference type="SAM" id="MobiDB-lite"/>
    </source>
</evidence>
<feature type="region of interest" description="Disordered" evidence="1">
    <location>
        <begin position="137"/>
        <end position="240"/>
    </location>
</feature>
<name>A0A166GME5_9AGAM</name>
<keyword evidence="3" id="KW-1185">Reference proteome</keyword>
<accession>A0A166GME5</accession>
<organism evidence="2 3">
    <name type="scientific">Sistotremastrum suecicum HHB10207 ss-3</name>
    <dbReference type="NCBI Taxonomy" id="1314776"/>
    <lineage>
        <taxon>Eukaryota</taxon>
        <taxon>Fungi</taxon>
        <taxon>Dikarya</taxon>
        <taxon>Basidiomycota</taxon>
        <taxon>Agaricomycotina</taxon>
        <taxon>Agaricomycetes</taxon>
        <taxon>Sistotremastrales</taxon>
        <taxon>Sistotremastraceae</taxon>
        <taxon>Sistotremastrum</taxon>
    </lineage>
</organism>
<feature type="compositionally biased region" description="Basic and acidic residues" evidence="1">
    <location>
        <begin position="171"/>
        <end position="186"/>
    </location>
</feature>
<reference evidence="2 3" key="1">
    <citation type="journal article" date="2016" name="Mol. Biol. Evol.">
        <title>Comparative Genomics of Early-Diverging Mushroom-Forming Fungi Provides Insights into the Origins of Lignocellulose Decay Capabilities.</title>
        <authorList>
            <person name="Nagy L.G."/>
            <person name="Riley R."/>
            <person name="Tritt A."/>
            <person name="Adam C."/>
            <person name="Daum C."/>
            <person name="Floudas D."/>
            <person name="Sun H."/>
            <person name="Yadav J.S."/>
            <person name="Pangilinan J."/>
            <person name="Larsson K.H."/>
            <person name="Matsuura K."/>
            <person name="Barry K."/>
            <person name="Labutti K."/>
            <person name="Kuo R."/>
            <person name="Ohm R.A."/>
            <person name="Bhattacharya S.S."/>
            <person name="Shirouzu T."/>
            <person name="Yoshinaga Y."/>
            <person name="Martin F.M."/>
            <person name="Grigoriev I.V."/>
            <person name="Hibbett D.S."/>
        </authorList>
    </citation>
    <scope>NUCLEOTIDE SEQUENCE [LARGE SCALE GENOMIC DNA]</scope>
    <source>
        <strain evidence="2 3">HHB10207 ss-3</strain>
    </source>
</reference>
<gene>
    <name evidence="2" type="ORF">SISSUDRAFT_205746</name>
</gene>